<keyword evidence="2" id="KW-1185">Reference proteome</keyword>
<dbReference type="InterPro" id="IPR036249">
    <property type="entry name" value="Thioredoxin-like_sf"/>
</dbReference>
<gene>
    <name evidence="1" type="ORF">LARV_03043</name>
</gene>
<protein>
    <recommendedName>
        <fullName evidence="3">Thioredoxin</fullName>
    </recommendedName>
</protein>
<proteinExistence type="predicted"/>
<dbReference type="RefSeq" id="WP_075074444.1">
    <property type="nucleotide sequence ID" value="NZ_DF967972.1"/>
</dbReference>
<dbReference type="AlphaFoldDB" id="A0A0S7BML6"/>
<dbReference type="OrthoDB" id="9790390at2"/>
<evidence type="ECO:0008006" key="3">
    <source>
        <dbReference type="Google" id="ProtNLM"/>
    </source>
</evidence>
<dbReference type="SUPFAM" id="SSF52833">
    <property type="entry name" value="Thioredoxin-like"/>
    <property type="match status" value="1"/>
</dbReference>
<accession>A0A0S7BML6</accession>
<dbReference type="Proteomes" id="UP000055060">
    <property type="component" value="Unassembled WGS sequence"/>
</dbReference>
<evidence type="ECO:0000313" key="1">
    <source>
        <dbReference type="EMBL" id="GAP15259.1"/>
    </source>
</evidence>
<dbReference type="EMBL" id="DF967972">
    <property type="protein sequence ID" value="GAP15259.1"/>
    <property type="molecule type" value="Genomic_DNA"/>
</dbReference>
<dbReference type="Gene3D" id="3.40.30.10">
    <property type="entry name" value="Glutaredoxin"/>
    <property type="match status" value="1"/>
</dbReference>
<name>A0A0S7BML6_9CHLR</name>
<reference evidence="1" key="1">
    <citation type="submission" date="2015-07" db="EMBL/GenBank/DDBJ databases">
        <title>Draft Genome Sequences of Anaerolinea thermolimosa IMO-1, Bellilinea caldifistulae GOMI-1, Leptolinea tardivitalis YMTK-2, Levilinea saccharolytica KIBI-1,Longilinea arvoryzae KOME-1, Previously Described as Members of the Anaerolineaceae (Chloroflexi).</title>
        <authorList>
            <person name="Sekiguchi Y."/>
            <person name="Ohashi A."/>
            <person name="Matsuura N."/>
            <person name="Tourlousse M.D."/>
        </authorList>
    </citation>
    <scope>NUCLEOTIDE SEQUENCE [LARGE SCALE GENOMIC DNA]</scope>
    <source>
        <strain evidence="1">KOME-1</strain>
    </source>
</reference>
<organism evidence="1">
    <name type="scientific">Longilinea arvoryzae</name>
    <dbReference type="NCBI Taxonomy" id="360412"/>
    <lineage>
        <taxon>Bacteria</taxon>
        <taxon>Bacillati</taxon>
        <taxon>Chloroflexota</taxon>
        <taxon>Anaerolineae</taxon>
        <taxon>Anaerolineales</taxon>
        <taxon>Anaerolineaceae</taxon>
        <taxon>Longilinea</taxon>
    </lineage>
</organism>
<dbReference type="CDD" id="cd02947">
    <property type="entry name" value="TRX_family"/>
    <property type="match status" value="1"/>
</dbReference>
<sequence length="71" mass="8127">MKPIVDGIETRYTGRLIVLRVDITTPLGRQVGQELDFQYTPTFIYYDAQGHEAWRSVGSLDEKQLDNSLNP</sequence>
<evidence type="ECO:0000313" key="2">
    <source>
        <dbReference type="Proteomes" id="UP000055060"/>
    </source>
</evidence>